<proteinExistence type="predicted"/>
<evidence type="ECO:0000313" key="2">
    <source>
        <dbReference type="Proteomes" id="UP000733379"/>
    </source>
</evidence>
<organism evidence="1 2">
    <name type="scientific">Nocardia albiluteola</name>
    <dbReference type="NCBI Taxonomy" id="2842303"/>
    <lineage>
        <taxon>Bacteria</taxon>
        <taxon>Bacillati</taxon>
        <taxon>Actinomycetota</taxon>
        <taxon>Actinomycetes</taxon>
        <taxon>Mycobacteriales</taxon>
        <taxon>Nocardiaceae</taxon>
        <taxon>Nocardia</taxon>
    </lineage>
</organism>
<keyword evidence="2" id="KW-1185">Reference proteome</keyword>
<dbReference type="RefSeq" id="WP_215922565.1">
    <property type="nucleotide sequence ID" value="NZ_JAHKNI010000014.1"/>
</dbReference>
<sequence>MHPQRALQDPSTYADLIAEFCASASEVDDLADPELVDRAADDLIDRISYTATVAEFHAAFVRVVTAAALPPGAAAAAQPHSGTTMLAFLRRVLAELERRRPWPEPALAQADIEDWPSTGSGLPIAWLRLPLPLVEQAVNASFEQVPGPDMPLLVLRLRTGQLVALIGAPGPAPDRFLVLLPDAENQQDPAEVIDHLVAYTGLPLETQGIGQHMTMLADL</sequence>
<accession>A0ABS6B883</accession>
<reference evidence="1 2" key="1">
    <citation type="submission" date="2021-06" db="EMBL/GenBank/DDBJ databases">
        <title>Actinomycetes sequencing.</title>
        <authorList>
            <person name="Shan Q."/>
        </authorList>
    </citation>
    <scope>NUCLEOTIDE SEQUENCE [LARGE SCALE GENOMIC DNA]</scope>
    <source>
        <strain evidence="1 2">NEAU-G5</strain>
    </source>
</reference>
<dbReference type="EMBL" id="JAHKNI010000014">
    <property type="protein sequence ID" value="MBU3066502.1"/>
    <property type="molecule type" value="Genomic_DNA"/>
</dbReference>
<protein>
    <submittedName>
        <fullName evidence="1">Uncharacterized protein</fullName>
    </submittedName>
</protein>
<evidence type="ECO:0000313" key="1">
    <source>
        <dbReference type="EMBL" id="MBU3066502.1"/>
    </source>
</evidence>
<dbReference type="Proteomes" id="UP000733379">
    <property type="component" value="Unassembled WGS sequence"/>
</dbReference>
<name>A0ABS6B883_9NOCA</name>
<gene>
    <name evidence="1" type="ORF">KO481_33895</name>
</gene>
<comment type="caution">
    <text evidence="1">The sequence shown here is derived from an EMBL/GenBank/DDBJ whole genome shotgun (WGS) entry which is preliminary data.</text>
</comment>